<protein>
    <recommendedName>
        <fullName evidence="8">oligopeptidase A</fullName>
        <ecNumber evidence="8">3.4.24.70</ecNumber>
    </recommendedName>
</protein>
<organism evidence="13 14">
    <name type="scientific">Halorhodospira halophila (strain DSM 244 / SL1)</name>
    <name type="common">Ectothiorhodospira halophila (strain DSM 244 / SL1)</name>
    <dbReference type="NCBI Taxonomy" id="349124"/>
    <lineage>
        <taxon>Bacteria</taxon>
        <taxon>Pseudomonadati</taxon>
        <taxon>Pseudomonadota</taxon>
        <taxon>Gammaproteobacteria</taxon>
        <taxon>Chromatiales</taxon>
        <taxon>Ectothiorhodospiraceae</taxon>
        <taxon>Halorhodospira</taxon>
    </lineage>
</organism>
<dbReference type="Pfam" id="PF19310">
    <property type="entry name" value="TOP_N"/>
    <property type="match status" value="1"/>
</dbReference>
<dbReference type="EMBL" id="CP000544">
    <property type="protein sequence ID" value="ABM63160.1"/>
    <property type="molecule type" value="Genomic_DNA"/>
</dbReference>
<dbReference type="Gene3D" id="1.10.1370.10">
    <property type="entry name" value="Neurolysin, domain 3"/>
    <property type="match status" value="1"/>
</dbReference>
<evidence type="ECO:0000256" key="5">
    <source>
        <dbReference type="ARBA" id="ARBA00022833"/>
    </source>
</evidence>
<keyword evidence="14" id="KW-1185">Reference proteome</keyword>
<sequence>MSENPLLSDHLLPPFSSIQAEHVEPAVDSLIETSRQALETALAAGPPYTWDNLMRPLEDADDRLARAWAPISHLHAVADSPALRQAYNAALPALSAHYAEQAQDPRLFQAVQDLAERAAALGLDAAQRKVITDTLRDLELAGVGLEEPARSRFRANAQRLAELGARFQENVLDATQAWHLDVDEAALAGLPDSARSMARQAAAEAGAGGYRLTLQMPSVLAVLQHAEDRELRREVYTAHATRASDAGPHAGQYDNTPVMEEILRLRAEQAELLGYRSYADQALARRMADSPEEVHGFLTDLAERARPRAQAEFDELQRFAFERDGIDHLEVWDVAYYSERLREERFQLSDETLRPYFPAEHVVEGLFTIAERLFGARFRLRNDVDTWHPDVRYYELLDTDGSPRGGLYADLYARTGKRSGAWMGECCSRRQREHDIQPPVAFLTCNFTPTAEGEPALLTHDEVVTLFHEFGHTLHHLLTRQDWRPVAGIHGVEWDAVELPSQLLENWCWEREGLDLMAAHYQTGEPLPRELFERLRASRDFQVGLHMLRQLEFSLFDLELHQRKDAPEAASILSTLEDVRRRVAVVHPPAWQRFPHSFAHIFAGGYAAGYYSYKWAEVLSADAFERFREEGLLERSVGQSLAENILEMGGAAPARELFQGFRGRSPSIEPLLRQSGLSEDPPTRG</sequence>
<evidence type="ECO:0000259" key="11">
    <source>
        <dbReference type="Pfam" id="PF01432"/>
    </source>
</evidence>
<dbReference type="SUPFAM" id="SSF55486">
    <property type="entry name" value="Metalloproteases ('zincins'), catalytic domain"/>
    <property type="match status" value="1"/>
</dbReference>
<evidence type="ECO:0000313" key="14">
    <source>
        <dbReference type="Proteomes" id="UP000000647"/>
    </source>
</evidence>
<dbReference type="MEROPS" id="M03.004"/>
<dbReference type="Proteomes" id="UP000000647">
    <property type="component" value="Chromosome"/>
</dbReference>
<feature type="region of interest" description="Disordered" evidence="10">
    <location>
        <begin position="666"/>
        <end position="685"/>
    </location>
</feature>
<reference evidence="14" key="1">
    <citation type="submission" date="2006-12" db="EMBL/GenBank/DDBJ databases">
        <title>Complete sequence of Halorhodospira halophila SL1.</title>
        <authorList>
            <consortium name="US DOE Joint Genome Institute"/>
            <person name="Copeland A."/>
            <person name="Lucas S."/>
            <person name="Lapidus A."/>
            <person name="Barry K."/>
            <person name="Detter J.C."/>
            <person name="Glavina del Rio T."/>
            <person name="Hammon N."/>
            <person name="Israni S."/>
            <person name="Dalin E."/>
            <person name="Tice H."/>
            <person name="Pitluck S."/>
            <person name="Saunders E."/>
            <person name="Brettin T."/>
            <person name="Bruce D."/>
            <person name="Han C."/>
            <person name="Tapia R."/>
            <person name="Schmutz J."/>
            <person name="Larimer F."/>
            <person name="Land M."/>
            <person name="Hauser L."/>
            <person name="Kyrpides N."/>
            <person name="Mikhailova N."/>
            <person name="Hoff W."/>
            <person name="Richardson P."/>
        </authorList>
    </citation>
    <scope>NUCLEOTIDE SEQUENCE [LARGE SCALE GENOMIC DNA]</scope>
    <source>
        <strain evidence="14">DSM 244 / SL1</strain>
    </source>
</reference>
<reference evidence="13 14" key="2">
    <citation type="journal article" date="2013" name="Stand. Genomic Sci.">
        <title>Complete genome sequence of Halorhodospira halophila SL1.</title>
        <authorList>
            <person name="Challacombe J.F."/>
            <person name="Majid S."/>
            <person name="Deole R."/>
            <person name="Brettin T.S."/>
            <person name="Bruce D."/>
            <person name="Delano S.F."/>
            <person name="Detter J.C."/>
            <person name="Gleasner C.D."/>
            <person name="Han C.S."/>
            <person name="Misra M."/>
            <person name="Reitenga K.G."/>
            <person name="Mikhailova N."/>
            <person name="Woyke T."/>
            <person name="Pitluck S."/>
            <person name="Nolan M."/>
            <person name="Land M.L."/>
            <person name="Saunders E."/>
            <person name="Tapia R."/>
            <person name="Lapidus A."/>
            <person name="Ivanova N."/>
            <person name="Hoff W.D."/>
        </authorList>
    </citation>
    <scope>NUCLEOTIDE SEQUENCE [LARGE SCALE GENOMIC DNA]</scope>
    <source>
        <strain evidence="14">DSM 244 / SL1</strain>
    </source>
</reference>
<dbReference type="CDD" id="cd06456">
    <property type="entry name" value="M3A_DCP"/>
    <property type="match status" value="1"/>
</dbReference>
<evidence type="ECO:0000256" key="4">
    <source>
        <dbReference type="ARBA" id="ARBA00022801"/>
    </source>
</evidence>
<dbReference type="InterPro" id="IPR001567">
    <property type="entry name" value="Pept_M3A_M3B_dom"/>
</dbReference>
<dbReference type="InterPro" id="IPR045090">
    <property type="entry name" value="Pept_M3A_M3B"/>
</dbReference>
<accession>A1WZP8</accession>
<keyword evidence="4 9" id="KW-0378">Hydrolase</keyword>
<dbReference type="PANTHER" id="PTHR43660:SF1">
    <property type="entry name" value="DIPEPTIDYL CARBOXYPEPTIDASE"/>
    <property type="match status" value="1"/>
</dbReference>
<dbReference type="EC" id="3.4.24.70" evidence="8"/>
<dbReference type="KEGG" id="hha:Hhal_2397"/>
<keyword evidence="3 9" id="KW-0479">Metal-binding</keyword>
<dbReference type="eggNOG" id="COG0339">
    <property type="taxonomic scope" value="Bacteria"/>
</dbReference>
<evidence type="ECO:0000256" key="10">
    <source>
        <dbReference type="SAM" id="MobiDB-lite"/>
    </source>
</evidence>
<evidence type="ECO:0000256" key="1">
    <source>
        <dbReference type="ARBA" id="ARBA00006040"/>
    </source>
</evidence>
<evidence type="ECO:0000256" key="7">
    <source>
        <dbReference type="ARBA" id="ARBA00024603"/>
    </source>
</evidence>
<dbReference type="HOGENOM" id="CLU_001805_4_1_6"/>
<dbReference type="Gene3D" id="1.20.1050.40">
    <property type="entry name" value="Endopeptidase. Chain P, domain 1"/>
    <property type="match status" value="1"/>
</dbReference>
<comment type="cofactor">
    <cofactor evidence="9">
        <name>Zn(2+)</name>
        <dbReference type="ChEBI" id="CHEBI:29105"/>
    </cofactor>
    <text evidence="9">Binds 1 zinc ion.</text>
</comment>
<dbReference type="InterPro" id="IPR024077">
    <property type="entry name" value="Neurolysin/TOP_dom2"/>
</dbReference>
<dbReference type="PANTHER" id="PTHR43660">
    <property type="entry name" value="DIPEPTIDYL CARBOXYPEPTIDASE"/>
    <property type="match status" value="1"/>
</dbReference>
<dbReference type="InterPro" id="IPR045666">
    <property type="entry name" value="OpdA_N"/>
</dbReference>
<keyword evidence="2 9" id="KW-0645">Protease</keyword>
<evidence type="ECO:0000256" key="3">
    <source>
        <dbReference type="ARBA" id="ARBA00022723"/>
    </source>
</evidence>
<dbReference type="RefSeq" id="WP_011815182.1">
    <property type="nucleotide sequence ID" value="NC_008789.1"/>
</dbReference>
<evidence type="ECO:0000256" key="8">
    <source>
        <dbReference type="ARBA" id="ARBA00026100"/>
    </source>
</evidence>
<evidence type="ECO:0000256" key="9">
    <source>
        <dbReference type="RuleBase" id="RU003435"/>
    </source>
</evidence>
<keyword evidence="5 9" id="KW-0862">Zinc</keyword>
<dbReference type="GO" id="GO:0006508">
    <property type="term" value="P:proteolysis"/>
    <property type="evidence" value="ECO:0007669"/>
    <property type="project" value="UniProtKB-KW"/>
</dbReference>
<dbReference type="GO" id="GO:0046872">
    <property type="term" value="F:metal ion binding"/>
    <property type="evidence" value="ECO:0007669"/>
    <property type="project" value="UniProtKB-UniRule"/>
</dbReference>
<evidence type="ECO:0000256" key="2">
    <source>
        <dbReference type="ARBA" id="ARBA00022670"/>
    </source>
</evidence>
<dbReference type="GO" id="GO:0004222">
    <property type="term" value="F:metalloendopeptidase activity"/>
    <property type="evidence" value="ECO:0007669"/>
    <property type="project" value="UniProtKB-EC"/>
</dbReference>
<evidence type="ECO:0000259" key="12">
    <source>
        <dbReference type="Pfam" id="PF19310"/>
    </source>
</evidence>
<comment type="catalytic activity">
    <reaction evidence="7">
        <text>Hydrolysis of oligopeptides, with broad specificity. Gly or Ala commonly occur as P1 or P1' residues, but more distant residues are also important, as is shown by the fact that Z-Gly-Pro-Gly-|-Gly-Pro-Ala is cleaved, but not Z-(Gly)(5).</text>
        <dbReference type="EC" id="3.4.24.70"/>
    </reaction>
</comment>
<feature type="domain" description="Peptidase M3A/M3B catalytic" evidence="11">
    <location>
        <begin position="222"/>
        <end position="676"/>
    </location>
</feature>
<dbReference type="InterPro" id="IPR024080">
    <property type="entry name" value="Neurolysin/TOP_N"/>
</dbReference>
<dbReference type="AlphaFoldDB" id="A1WZP8"/>
<dbReference type="OrthoDB" id="9773538at2"/>
<evidence type="ECO:0000256" key="6">
    <source>
        <dbReference type="ARBA" id="ARBA00023049"/>
    </source>
</evidence>
<dbReference type="InterPro" id="IPR034005">
    <property type="entry name" value="M3A_DCP"/>
</dbReference>
<dbReference type="GO" id="GO:0005829">
    <property type="term" value="C:cytosol"/>
    <property type="evidence" value="ECO:0007669"/>
    <property type="project" value="UniProtKB-ARBA"/>
</dbReference>
<evidence type="ECO:0000313" key="13">
    <source>
        <dbReference type="EMBL" id="ABM63160.1"/>
    </source>
</evidence>
<keyword evidence="6 9" id="KW-0482">Metalloprotease</keyword>
<dbReference type="FunFam" id="3.40.390.10:FF:000009">
    <property type="entry name" value="Oligopeptidase A"/>
    <property type="match status" value="1"/>
</dbReference>
<dbReference type="STRING" id="349124.Hhal_2397"/>
<gene>
    <name evidence="13" type="ordered locus">Hhal_2397</name>
</gene>
<dbReference type="InterPro" id="IPR024079">
    <property type="entry name" value="MetalloPept_cat_dom_sf"/>
</dbReference>
<comment type="similarity">
    <text evidence="1 9">Belongs to the peptidase M3 family.</text>
</comment>
<dbReference type="Gene3D" id="3.40.390.10">
    <property type="entry name" value="Collagenase (Catalytic Domain)"/>
    <property type="match status" value="1"/>
</dbReference>
<proteinExistence type="inferred from homology"/>
<dbReference type="Pfam" id="PF01432">
    <property type="entry name" value="Peptidase_M3"/>
    <property type="match status" value="1"/>
</dbReference>
<feature type="domain" description="Oligopeptidase A N-terminal" evidence="12">
    <location>
        <begin position="37"/>
        <end position="149"/>
    </location>
</feature>
<name>A1WZP8_HALHL</name>